<dbReference type="EMBL" id="CP133217">
    <property type="protein sequence ID" value="WML86455.1"/>
    <property type="molecule type" value="Genomic_DNA"/>
</dbReference>
<name>A0AA51MLG8_9GAMM</name>
<protein>
    <submittedName>
        <fullName evidence="2">Type II toxin-antitoxin system YafQ family toxin</fullName>
    </submittedName>
</protein>
<dbReference type="Proteomes" id="UP001229862">
    <property type="component" value="Chromosome"/>
</dbReference>
<sequence length="44" mass="4991">MAKRHKDMEKVQTVIGLLANDDESLELHDLTLARTGTHADLFKK</sequence>
<evidence type="ECO:0000313" key="1">
    <source>
        <dbReference type="EMBL" id="MDQ5768864.1"/>
    </source>
</evidence>
<accession>A0AA51MLG8</accession>
<evidence type="ECO:0000313" key="3">
    <source>
        <dbReference type="Proteomes" id="UP001223336"/>
    </source>
</evidence>
<gene>
    <name evidence="1" type="ORF">RCC75_10005</name>
    <name evidence="2" type="ORF">RCG00_19500</name>
</gene>
<organism evidence="2">
    <name type="scientific">Thiothrix subterranea</name>
    <dbReference type="NCBI Taxonomy" id="2735563"/>
    <lineage>
        <taxon>Bacteria</taxon>
        <taxon>Pseudomonadati</taxon>
        <taxon>Pseudomonadota</taxon>
        <taxon>Gammaproteobacteria</taxon>
        <taxon>Thiotrichales</taxon>
        <taxon>Thiotrichaceae</taxon>
        <taxon>Thiothrix</taxon>
    </lineage>
</organism>
<dbReference type="RefSeq" id="WP_236501958.1">
    <property type="nucleotide sequence ID" value="NZ_CP133197.1"/>
</dbReference>
<evidence type="ECO:0000313" key="2">
    <source>
        <dbReference type="EMBL" id="WML86455.1"/>
    </source>
</evidence>
<keyword evidence="3" id="KW-1185">Reference proteome</keyword>
<dbReference type="EMBL" id="JAVFKN010000011">
    <property type="protein sequence ID" value="MDQ5768864.1"/>
    <property type="molecule type" value="Genomic_DNA"/>
</dbReference>
<proteinExistence type="predicted"/>
<dbReference type="Proteomes" id="UP001223336">
    <property type="component" value="Unassembled WGS sequence"/>
</dbReference>
<dbReference type="AlphaFoldDB" id="A0AA51MLG8"/>
<reference evidence="2 3" key="1">
    <citation type="submission" date="2023-08" db="EMBL/GenBank/DDBJ databases">
        <title>New molecular markers tilS and rpoB for phylogenetic and monitoring studies of the genus Thiothrix biodiversity.</title>
        <authorList>
            <person name="Ravin N.V."/>
            <person name="Smolyakov D."/>
            <person name="Markov N.D."/>
            <person name="Beletsky A.V."/>
            <person name="Mardanov A.V."/>
            <person name="Rudenko T.S."/>
            <person name="Grabovich M.Y."/>
        </authorList>
    </citation>
    <scope>NUCLEOTIDE SEQUENCE</scope>
    <source>
        <strain evidence="2">DNT52</strain>
        <strain evidence="1 3">H33</strain>
    </source>
</reference>